<keyword evidence="3" id="KW-1185">Reference proteome</keyword>
<evidence type="ECO:0000256" key="1">
    <source>
        <dbReference type="SAM" id="MobiDB-lite"/>
    </source>
</evidence>
<sequence>MASPPYAPAQECYSPGPGYYDIEDEEIEMELGWAGNHDAEEEQQQRGNQGVRSGCGSNDGGTGMEMKNEQQEDGEEDPPRLQEEEDNVLRHLLPPVEASNLPESYQFSFVHMPNFQCEVGHVLCLRCQYKMAAGKRCHVCRRPTTFPRCFAMEQLVSSICIPCPHAGSGARPAYHSWHAHVQW</sequence>
<dbReference type="InterPro" id="IPR052088">
    <property type="entry name" value="E3_ubiquitin-ligase_SINA"/>
</dbReference>
<protein>
    <submittedName>
        <fullName evidence="2">Uncharacterized protein</fullName>
    </submittedName>
</protein>
<feature type="region of interest" description="Disordered" evidence="1">
    <location>
        <begin position="1"/>
        <end position="83"/>
    </location>
</feature>
<dbReference type="GO" id="GO:0061630">
    <property type="term" value="F:ubiquitin protein ligase activity"/>
    <property type="evidence" value="ECO:0007669"/>
    <property type="project" value="TreeGrafter"/>
</dbReference>
<gene>
    <name evidence="2" type="primary">ga11300</name>
    <name evidence="2" type="ORF">PR202_ga11300</name>
</gene>
<reference evidence="2" key="2">
    <citation type="submission" date="2021-12" db="EMBL/GenBank/DDBJ databases">
        <title>Resequencing data analysis of finger millet.</title>
        <authorList>
            <person name="Hatakeyama M."/>
            <person name="Aluri S."/>
            <person name="Balachadran M.T."/>
            <person name="Sivarajan S.R."/>
            <person name="Poveda L."/>
            <person name="Shimizu-Inatsugi R."/>
            <person name="Schlapbach R."/>
            <person name="Sreeman S.M."/>
            <person name="Shimizu K.K."/>
        </authorList>
    </citation>
    <scope>NUCLEOTIDE SEQUENCE</scope>
</reference>
<name>A0AAV5C983_ELECO</name>
<dbReference type="Proteomes" id="UP001054889">
    <property type="component" value="Unassembled WGS sequence"/>
</dbReference>
<comment type="caution">
    <text evidence="2">The sequence shown here is derived from an EMBL/GenBank/DDBJ whole genome shotgun (WGS) entry which is preliminary data.</text>
</comment>
<dbReference type="AlphaFoldDB" id="A0AAV5C983"/>
<proteinExistence type="predicted"/>
<evidence type="ECO:0000313" key="2">
    <source>
        <dbReference type="EMBL" id="GJM94637.1"/>
    </source>
</evidence>
<organism evidence="2 3">
    <name type="scientific">Eleusine coracana subsp. coracana</name>
    <dbReference type="NCBI Taxonomy" id="191504"/>
    <lineage>
        <taxon>Eukaryota</taxon>
        <taxon>Viridiplantae</taxon>
        <taxon>Streptophyta</taxon>
        <taxon>Embryophyta</taxon>
        <taxon>Tracheophyta</taxon>
        <taxon>Spermatophyta</taxon>
        <taxon>Magnoliopsida</taxon>
        <taxon>Liliopsida</taxon>
        <taxon>Poales</taxon>
        <taxon>Poaceae</taxon>
        <taxon>PACMAD clade</taxon>
        <taxon>Chloridoideae</taxon>
        <taxon>Cynodonteae</taxon>
        <taxon>Eleusininae</taxon>
        <taxon>Eleusine</taxon>
    </lineage>
</organism>
<dbReference type="PANTHER" id="PTHR10315:SF96">
    <property type="entry name" value="SIAH-TYPE DOMAIN-CONTAINING PROTEIN"/>
    <property type="match status" value="1"/>
</dbReference>
<accession>A0AAV5C983</accession>
<reference evidence="2" key="1">
    <citation type="journal article" date="2018" name="DNA Res.">
        <title>Multiple hybrid de novo genome assembly of finger millet, an orphan allotetraploid crop.</title>
        <authorList>
            <person name="Hatakeyama M."/>
            <person name="Aluri S."/>
            <person name="Balachadran M.T."/>
            <person name="Sivarajan S.R."/>
            <person name="Patrignani A."/>
            <person name="Gruter S."/>
            <person name="Poveda L."/>
            <person name="Shimizu-Inatsugi R."/>
            <person name="Baeten J."/>
            <person name="Francoijs K.J."/>
            <person name="Nataraja K.N."/>
            <person name="Reddy Y.A.N."/>
            <person name="Phadnis S."/>
            <person name="Ravikumar R.L."/>
            <person name="Schlapbach R."/>
            <person name="Sreeman S.M."/>
            <person name="Shimizu K.K."/>
        </authorList>
    </citation>
    <scope>NUCLEOTIDE SEQUENCE</scope>
</reference>
<dbReference type="PANTHER" id="PTHR10315">
    <property type="entry name" value="E3 UBIQUITIN PROTEIN LIGASE SIAH"/>
    <property type="match status" value="1"/>
</dbReference>
<evidence type="ECO:0000313" key="3">
    <source>
        <dbReference type="Proteomes" id="UP001054889"/>
    </source>
</evidence>
<dbReference type="EMBL" id="BQKI01000005">
    <property type="protein sequence ID" value="GJM94637.1"/>
    <property type="molecule type" value="Genomic_DNA"/>
</dbReference>
<dbReference type="GO" id="GO:0005737">
    <property type="term" value="C:cytoplasm"/>
    <property type="evidence" value="ECO:0007669"/>
    <property type="project" value="TreeGrafter"/>
</dbReference>